<dbReference type="Pfam" id="PF00339">
    <property type="entry name" value="Arrestin_N"/>
    <property type="match status" value="1"/>
</dbReference>
<sequence>MPTADNVFRRFEIELHAGREPVFHGGELITGNLKIELKQPMTIQAIKLQFKGRAACTTSDSSKGAEIEKVYFDKDFTLLERPPGRPEPGHFPWIADFLYSLPFECPLPIGCPTSYENPHGFIRYFIRATVVEEAKAESREYVAKKPLSVIAPVESLAEASSHPVGASETVSFGGCCCRGKLTADVQIPKSAYAPGEAVIGSIKIDNRHPRHIVDQVKLLLYMSYLRFLCVFA</sequence>
<comment type="similarity">
    <text evidence="1">Belongs to the arrestin family.</text>
</comment>
<protein>
    <submittedName>
        <fullName evidence="5">Arrestin_N domain-containing protein</fullName>
    </submittedName>
</protein>
<evidence type="ECO:0000259" key="2">
    <source>
        <dbReference type="Pfam" id="PF00339"/>
    </source>
</evidence>
<dbReference type="OrthoDB" id="2333384at2759"/>
<dbReference type="PANTHER" id="PTHR11188:SF3">
    <property type="entry name" value="ARRESTIN C-TERMINAL-LIKE DOMAIN-CONTAINING PROTEIN"/>
    <property type="match status" value="1"/>
</dbReference>
<feature type="domain" description="Arrestin-like N-terminal" evidence="2">
    <location>
        <begin position="12"/>
        <end position="153"/>
    </location>
</feature>
<gene>
    <name evidence="3" type="ORF">GPUH_LOCUS4545</name>
</gene>
<evidence type="ECO:0000313" key="4">
    <source>
        <dbReference type="Proteomes" id="UP000271098"/>
    </source>
</evidence>
<accession>A0A183D754</accession>
<evidence type="ECO:0000313" key="3">
    <source>
        <dbReference type="EMBL" id="VDK45726.1"/>
    </source>
</evidence>
<evidence type="ECO:0000313" key="5">
    <source>
        <dbReference type="WBParaSite" id="GPUH_0000455201-mRNA-1"/>
    </source>
</evidence>
<dbReference type="InterPro" id="IPR011021">
    <property type="entry name" value="Arrestin-like_N"/>
</dbReference>
<proteinExistence type="inferred from homology"/>
<dbReference type="AlphaFoldDB" id="A0A183D754"/>
<dbReference type="PANTHER" id="PTHR11188">
    <property type="entry name" value="ARRESTIN DOMAIN CONTAINING PROTEIN"/>
    <property type="match status" value="1"/>
</dbReference>
<reference evidence="3 4" key="2">
    <citation type="submission" date="2018-11" db="EMBL/GenBank/DDBJ databases">
        <authorList>
            <consortium name="Pathogen Informatics"/>
        </authorList>
    </citation>
    <scope>NUCLEOTIDE SEQUENCE [LARGE SCALE GENOMIC DNA]</scope>
</reference>
<keyword evidence="4" id="KW-1185">Reference proteome</keyword>
<dbReference type="GO" id="GO:0005737">
    <property type="term" value="C:cytoplasm"/>
    <property type="evidence" value="ECO:0007669"/>
    <property type="project" value="TreeGrafter"/>
</dbReference>
<dbReference type="InterPro" id="IPR014756">
    <property type="entry name" value="Ig_E-set"/>
</dbReference>
<dbReference type="Gene3D" id="2.60.40.640">
    <property type="match status" value="2"/>
</dbReference>
<dbReference type="InterPro" id="IPR050357">
    <property type="entry name" value="Arrestin_domain-protein"/>
</dbReference>
<name>A0A183D754_9BILA</name>
<dbReference type="InterPro" id="IPR014752">
    <property type="entry name" value="Arrestin-like_C"/>
</dbReference>
<dbReference type="SUPFAM" id="SSF81296">
    <property type="entry name" value="E set domains"/>
    <property type="match status" value="1"/>
</dbReference>
<evidence type="ECO:0000256" key="1">
    <source>
        <dbReference type="ARBA" id="ARBA00005298"/>
    </source>
</evidence>
<dbReference type="EMBL" id="UYRT01008685">
    <property type="protein sequence ID" value="VDK45726.1"/>
    <property type="molecule type" value="Genomic_DNA"/>
</dbReference>
<reference evidence="5" key="1">
    <citation type="submission" date="2016-06" db="UniProtKB">
        <authorList>
            <consortium name="WormBaseParasite"/>
        </authorList>
    </citation>
    <scope>IDENTIFICATION</scope>
</reference>
<dbReference type="Proteomes" id="UP000271098">
    <property type="component" value="Unassembled WGS sequence"/>
</dbReference>
<dbReference type="WBParaSite" id="GPUH_0000455201-mRNA-1">
    <property type="protein sequence ID" value="GPUH_0000455201-mRNA-1"/>
    <property type="gene ID" value="GPUH_0000455201"/>
</dbReference>
<dbReference type="GO" id="GO:0015031">
    <property type="term" value="P:protein transport"/>
    <property type="evidence" value="ECO:0007669"/>
    <property type="project" value="TreeGrafter"/>
</dbReference>
<organism evidence="5">
    <name type="scientific">Gongylonema pulchrum</name>
    <dbReference type="NCBI Taxonomy" id="637853"/>
    <lineage>
        <taxon>Eukaryota</taxon>
        <taxon>Metazoa</taxon>
        <taxon>Ecdysozoa</taxon>
        <taxon>Nematoda</taxon>
        <taxon>Chromadorea</taxon>
        <taxon>Rhabditida</taxon>
        <taxon>Spirurina</taxon>
        <taxon>Spiruromorpha</taxon>
        <taxon>Spiruroidea</taxon>
        <taxon>Gongylonematidae</taxon>
        <taxon>Gongylonema</taxon>
    </lineage>
</organism>